<evidence type="ECO:0000256" key="1">
    <source>
        <dbReference type="ARBA" id="ARBA00022795"/>
    </source>
</evidence>
<keyword evidence="1" id="KW-1005">Bacterial flagellum biogenesis</keyword>
<dbReference type="GO" id="GO:0044780">
    <property type="term" value="P:bacterial-type flagellum assembly"/>
    <property type="evidence" value="ECO:0007669"/>
    <property type="project" value="InterPro"/>
</dbReference>
<name>A0A318EW59_9FIRM</name>
<dbReference type="EMBL" id="QICS01000005">
    <property type="protein sequence ID" value="PXV90226.1"/>
    <property type="molecule type" value="Genomic_DNA"/>
</dbReference>
<comment type="caution">
    <text evidence="3">The sequence shown here is derived from an EMBL/GenBank/DDBJ whole genome shotgun (WGS) entry which is preliminary data.</text>
</comment>
<keyword evidence="2" id="KW-0175">Coiled coil</keyword>
<dbReference type="Gene3D" id="1.20.58.300">
    <property type="entry name" value="FlgN-like"/>
    <property type="match status" value="1"/>
</dbReference>
<evidence type="ECO:0000313" key="3">
    <source>
        <dbReference type="EMBL" id="PXV90226.1"/>
    </source>
</evidence>
<dbReference type="AlphaFoldDB" id="A0A318EW59"/>
<proteinExistence type="predicted"/>
<evidence type="ECO:0000256" key="2">
    <source>
        <dbReference type="SAM" id="Coils"/>
    </source>
</evidence>
<dbReference type="Pfam" id="PF05130">
    <property type="entry name" value="FlgN"/>
    <property type="match status" value="1"/>
</dbReference>
<organism evidence="3 4">
    <name type="scientific">Lachnotalea glycerini</name>
    <dbReference type="NCBI Taxonomy" id="1763509"/>
    <lineage>
        <taxon>Bacteria</taxon>
        <taxon>Bacillati</taxon>
        <taxon>Bacillota</taxon>
        <taxon>Clostridia</taxon>
        <taxon>Lachnospirales</taxon>
        <taxon>Lachnospiraceae</taxon>
        <taxon>Lachnotalea</taxon>
    </lineage>
</organism>
<dbReference type="RefSeq" id="WP_110291122.1">
    <property type="nucleotide sequence ID" value="NZ_QICS01000005.1"/>
</dbReference>
<sequence length="171" mass="19389">MASLIENLIDVLERENKEYEKLVVLSEEKTTIIVEGDIVKLQEIVDKEQPIIDVINQLEKKRVEIINDVAIVLNKDVTTLHLKNLIRILKGQPNDQYKLATVHDNLSSTVKKMEAINENNKMLLEHSLEMIGFEINLIQSMKKAPETANYGKDAYSTGDVLINTSGFDAKQ</sequence>
<dbReference type="Proteomes" id="UP000247523">
    <property type="component" value="Unassembled WGS sequence"/>
</dbReference>
<accession>A0A318EW59</accession>
<evidence type="ECO:0000313" key="4">
    <source>
        <dbReference type="Proteomes" id="UP000247523"/>
    </source>
</evidence>
<feature type="coiled-coil region" evidence="2">
    <location>
        <begin position="2"/>
        <end position="29"/>
    </location>
</feature>
<dbReference type="InterPro" id="IPR007809">
    <property type="entry name" value="FlgN-like"/>
</dbReference>
<reference evidence="3 4" key="1">
    <citation type="submission" date="2018-05" db="EMBL/GenBank/DDBJ databases">
        <title>Genomic Encyclopedia of Type Strains, Phase IV (KMG-IV): sequencing the most valuable type-strain genomes for metagenomic binning, comparative biology and taxonomic classification.</title>
        <authorList>
            <person name="Goeker M."/>
        </authorList>
    </citation>
    <scope>NUCLEOTIDE SEQUENCE [LARGE SCALE GENOMIC DNA]</scope>
    <source>
        <strain evidence="3 4">DSM 28816</strain>
    </source>
</reference>
<protein>
    <submittedName>
        <fullName evidence="3">FlgN protein</fullName>
    </submittedName>
</protein>
<dbReference type="SUPFAM" id="SSF140566">
    <property type="entry name" value="FlgN-like"/>
    <property type="match status" value="1"/>
</dbReference>
<gene>
    <name evidence="3" type="ORF">C8E03_105134</name>
</gene>
<dbReference type="InterPro" id="IPR036679">
    <property type="entry name" value="FlgN-like_sf"/>
</dbReference>